<dbReference type="Gene3D" id="1.20.1070.10">
    <property type="entry name" value="Rhodopsin 7-helix transmembrane proteins"/>
    <property type="match status" value="1"/>
</dbReference>
<dbReference type="Pfam" id="PF00001">
    <property type="entry name" value="7tm_1"/>
    <property type="match status" value="1"/>
</dbReference>
<gene>
    <name evidence="8" type="ORF">LAZ67_15003151</name>
</gene>
<evidence type="ECO:0000256" key="5">
    <source>
        <dbReference type="ARBA" id="ARBA00023136"/>
    </source>
</evidence>
<organism evidence="8 9">
    <name type="scientific">Cordylochernes scorpioides</name>
    <dbReference type="NCBI Taxonomy" id="51811"/>
    <lineage>
        <taxon>Eukaryota</taxon>
        <taxon>Metazoa</taxon>
        <taxon>Ecdysozoa</taxon>
        <taxon>Arthropoda</taxon>
        <taxon>Chelicerata</taxon>
        <taxon>Arachnida</taxon>
        <taxon>Pseudoscorpiones</taxon>
        <taxon>Cheliferoidea</taxon>
        <taxon>Chernetidae</taxon>
        <taxon>Cordylochernes</taxon>
    </lineage>
</organism>
<evidence type="ECO:0000259" key="7">
    <source>
        <dbReference type="PROSITE" id="PS50262"/>
    </source>
</evidence>
<feature type="transmembrane region" description="Helical" evidence="6">
    <location>
        <begin position="49"/>
        <end position="74"/>
    </location>
</feature>
<dbReference type="PRINTS" id="PR00237">
    <property type="entry name" value="GPCRRHODOPSN"/>
</dbReference>
<evidence type="ECO:0000256" key="4">
    <source>
        <dbReference type="ARBA" id="ARBA00022989"/>
    </source>
</evidence>
<dbReference type="PANTHER" id="PTHR46641:SF2">
    <property type="entry name" value="FMRFAMIDE RECEPTOR"/>
    <property type="match status" value="1"/>
</dbReference>
<evidence type="ECO:0000256" key="2">
    <source>
        <dbReference type="ARBA" id="ARBA00010663"/>
    </source>
</evidence>
<keyword evidence="4 6" id="KW-1133">Transmembrane helix</keyword>
<accession>A0ABY6LA27</accession>
<dbReference type="PANTHER" id="PTHR46641">
    <property type="entry name" value="FMRFAMIDE RECEPTOR-RELATED"/>
    <property type="match status" value="1"/>
</dbReference>
<evidence type="ECO:0000313" key="9">
    <source>
        <dbReference type="Proteomes" id="UP001235939"/>
    </source>
</evidence>
<dbReference type="PROSITE" id="PS50262">
    <property type="entry name" value="G_PROTEIN_RECEP_F1_2"/>
    <property type="match status" value="1"/>
</dbReference>
<evidence type="ECO:0000256" key="3">
    <source>
        <dbReference type="ARBA" id="ARBA00022692"/>
    </source>
</evidence>
<dbReference type="CDD" id="cd14978">
    <property type="entry name" value="7tmA_FMRFamide_R-like"/>
    <property type="match status" value="1"/>
</dbReference>
<evidence type="ECO:0000313" key="8">
    <source>
        <dbReference type="EMBL" id="UYV77996.1"/>
    </source>
</evidence>
<dbReference type="InterPro" id="IPR052954">
    <property type="entry name" value="GPCR-Ligand_Int"/>
</dbReference>
<dbReference type="Proteomes" id="UP001235939">
    <property type="component" value="Chromosome 15"/>
</dbReference>
<dbReference type="EMBL" id="CP092877">
    <property type="protein sequence ID" value="UYV77996.1"/>
    <property type="molecule type" value="Genomic_DNA"/>
</dbReference>
<keyword evidence="9" id="KW-1185">Reference proteome</keyword>
<dbReference type="InterPro" id="IPR017452">
    <property type="entry name" value="GPCR_Rhodpsn_7TM"/>
</dbReference>
<proteinExistence type="inferred from homology"/>
<dbReference type="SUPFAM" id="SSF81321">
    <property type="entry name" value="Family A G protein-coupled receptor-like"/>
    <property type="match status" value="1"/>
</dbReference>
<feature type="domain" description="G-protein coupled receptors family 1 profile" evidence="7">
    <location>
        <begin position="28"/>
        <end position="299"/>
    </location>
</feature>
<dbReference type="InterPro" id="IPR000276">
    <property type="entry name" value="GPCR_Rhodpsn"/>
</dbReference>
<feature type="transmembrane region" description="Helical" evidence="6">
    <location>
        <begin position="244"/>
        <end position="270"/>
    </location>
</feature>
<comment type="subcellular location">
    <subcellularLocation>
        <location evidence="1">Membrane</location>
    </subcellularLocation>
</comment>
<reference evidence="8 9" key="1">
    <citation type="submission" date="2022-01" db="EMBL/GenBank/DDBJ databases">
        <title>A chromosomal length assembly of Cordylochernes scorpioides.</title>
        <authorList>
            <person name="Zeh D."/>
            <person name="Zeh J."/>
        </authorList>
    </citation>
    <scope>NUCLEOTIDE SEQUENCE [LARGE SCALE GENOMIC DNA]</scope>
    <source>
        <strain evidence="8">IN4F17</strain>
        <tissue evidence="8">Whole Body</tissue>
    </source>
</reference>
<feature type="transmembrane region" description="Helical" evidence="6">
    <location>
        <begin position="12"/>
        <end position="37"/>
    </location>
</feature>
<evidence type="ECO:0000256" key="1">
    <source>
        <dbReference type="ARBA" id="ARBA00004370"/>
    </source>
</evidence>
<keyword evidence="5 6" id="KW-0472">Membrane</keyword>
<comment type="similarity">
    <text evidence="2">Belongs to the G-protein coupled receptor 1 family.</text>
</comment>
<feature type="transmembrane region" description="Helical" evidence="6">
    <location>
        <begin position="276"/>
        <end position="302"/>
    </location>
</feature>
<keyword evidence="3 6" id="KW-0812">Transmembrane</keyword>
<feature type="transmembrane region" description="Helical" evidence="6">
    <location>
        <begin position="198"/>
        <end position="223"/>
    </location>
</feature>
<name>A0ABY6LA27_9ARAC</name>
<evidence type="ECO:0000256" key="6">
    <source>
        <dbReference type="SAM" id="Phobius"/>
    </source>
</evidence>
<protein>
    <submittedName>
        <fullName evidence="8">GPRNNA1</fullName>
    </submittedName>
</protein>
<sequence length="349" mass="39384">MIIMNETDQRHYVLGAAITATCALGLAGNAVSLGVLLHPHMRGSSVNCGLQGLAVFDSLVLASAALMLGLPALALRLPWLLPYRRRWHARLVPVVYPLGLIAQTGSVWTTVGVTLERYIAVCHPLRARSLCTQRRARLALLAVAVFSIIYNAPRFLEVGTRCLVYCTELPTQDNDGNQTILVAMPTQFRTDPHYIQVYYIWLYLLVMYFVPFALLFVLNALIWRTVQAATRSRNRLTCSQRHEIGLALMLFCVVVIFFVCNLLGMVVNILEHFQVYWLELVDISNLLVAVNSSVNFIIYYLFGKRFRRILAGIVLKCCPCFTKSKRKLHSLRLRQTSVMHSLNGNTSRI</sequence>
<feature type="transmembrane region" description="Helical" evidence="6">
    <location>
        <begin position="136"/>
        <end position="153"/>
    </location>
</feature>